<comment type="caution">
    <text evidence="2">The sequence shown here is derived from an EMBL/GenBank/DDBJ whole genome shotgun (WGS) entry which is preliminary data.</text>
</comment>
<evidence type="ECO:0000313" key="3">
    <source>
        <dbReference type="Proteomes" id="UP000838100"/>
    </source>
</evidence>
<keyword evidence="3" id="KW-1185">Reference proteome</keyword>
<gene>
    <name evidence="2" type="ORF">SIN8267_02946</name>
</gene>
<evidence type="ECO:0000313" key="2">
    <source>
        <dbReference type="EMBL" id="CAH0992809.1"/>
    </source>
</evidence>
<dbReference type="InterPro" id="IPR026387">
    <property type="entry name" value="OMP_w_GlyGly"/>
</dbReference>
<dbReference type="NCBIfam" id="TIGR04219">
    <property type="entry name" value="OMP_w_GlyGly"/>
    <property type="match status" value="1"/>
</dbReference>
<evidence type="ECO:0000256" key="1">
    <source>
        <dbReference type="SAM" id="SignalP"/>
    </source>
</evidence>
<evidence type="ECO:0008006" key="4">
    <source>
        <dbReference type="Google" id="ProtNLM"/>
    </source>
</evidence>
<organism evidence="2 3">
    <name type="scientific">Sinobacterium norvegicum</name>
    <dbReference type="NCBI Taxonomy" id="1641715"/>
    <lineage>
        <taxon>Bacteria</taxon>
        <taxon>Pseudomonadati</taxon>
        <taxon>Pseudomonadota</taxon>
        <taxon>Gammaproteobacteria</taxon>
        <taxon>Cellvibrionales</taxon>
        <taxon>Spongiibacteraceae</taxon>
        <taxon>Sinobacterium</taxon>
    </lineage>
</organism>
<reference evidence="2" key="1">
    <citation type="submission" date="2021-12" db="EMBL/GenBank/DDBJ databases">
        <authorList>
            <person name="Rodrigo-Torres L."/>
            <person name="Arahal R. D."/>
            <person name="Lucena T."/>
        </authorList>
    </citation>
    <scope>NUCLEOTIDE SEQUENCE</scope>
    <source>
        <strain evidence="2">CECT 8267</strain>
    </source>
</reference>
<dbReference type="Proteomes" id="UP000838100">
    <property type="component" value="Unassembled WGS sequence"/>
</dbReference>
<accession>A0ABM9AHY7</accession>
<name>A0ABM9AHY7_9GAMM</name>
<feature type="signal peptide" evidence="1">
    <location>
        <begin position="1"/>
        <end position="20"/>
    </location>
</feature>
<proteinExistence type="predicted"/>
<feature type="chain" id="PRO_5045664884" description="Outer membrane protein" evidence="1">
    <location>
        <begin position="21"/>
        <end position="219"/>
    </location>
</feature>
<dbReference type="EMBL" id="CAKLPX010000004">
    <property type="protein sequence ID" value="CAH0992809.1"/>
    <property type="molecule type" value="Genomic_DNA"/>
</dbReference>
<sequence>MKKIAIASLLAAAASSQVQADTIGIYAGAYAWQPSVSDSTEVGDLGFDFDADDNATSYYIALEHPIPIIPNARIQRTDVTADNKYSVGELDLSHTDATLYYEVLDNWVHLDLGLTARVFDGQIKNGISNVAIDDTVPMVYGNVMIELPLDFYAGVYGNATNLNDYQVYDFTARVGWEAILGLGIEAGYRTFNAQIDGLSKNASVDTTFKGPFAGLSYHF</sequence>
<protein>
    <recommendedName>
        <fullName evidence="4">Outer membrane protein</fullName>
    </recommendedName>
</protein>
<keyword evidence="1" id="KW-0732">Signal</keyword>
<dbReference type="RefSeq" id="WP_237445496.1">
    <property type="nucleotide sequence ID" value="NZ_CAKLPX010000004.1"/>
</dbReference>